<evidence type="ECO:0000259" key="2">
    <source>
        <dbReference type="PROSITE" id="PS50011"/>
    </source>
</evidence>
<dbReference type="GeneID" id="41959361"/>
<name>A0A6P8BB63_PYRGI</name>
<dbReference type="Proteomes" id="UP000515153">
    <property type="component" value="Unplaced"/>
</dbReference>
<feature type="compositionally biased region" description="Low complexity" evidence="1">
    <location>
        <begin position="607"/>
        <end position="619"/>
    </location>
</feature>
<evidence type="ECO:0000256" key="1">
    <source>
        <dbReference type="SAM" id="MobiDB-lite"/>
    </source>
</evidence>
<dbReference type="Pfam" id="PF00069">
    <property type="entry name" value="Pkinase"/>
    <property type="match status" value="1"/>
</dbReference>
<organism evidence="3 4">
    <name type="scientific">Pyricularia grisea</name>
    <name type="common">Crabgrass-specific blast fungus</name>
    <name type="synonym">Magnaporthe grisea</name>
    <dbReference type="NCBI Taxonomy" id="148305"/>
    <lineage>
        <taxon>Eukaryota</taxon>
        <taxon>Fungi</taxon>
        <taxon>Dikarya</taxon>
        <taxon>Ascomycota</taxon>
        <taxon>Pezizomycotina</taxon>
        <taxon>Sordariomycetes</taxon>
        <taxon>Sordariomycetidae</taxon>
        <taxon>Magnaporthales</taxon>
        <taxon>Pyriculariaceae</taxon>
        <taxon>Pyricularia</taxon>
    </lineage>
</organism>
<protein>
    <recommendedName>
        <fullName evidence="2">Protein kinase domain-containing protein</fullName>
    </recommendedName>
</protein>
<dbReference type="Gene3D" id="1.10.510.10">
    <property type="entry name" value="Transferase(Phosphotransferase) domain 1"/>
    <property type="match status" value="1"/>
</dbReference>
<dbReference type="PANTHER" id="PTHR24359:SF37">
    <property type="entry name" value="PROTEIN KINASE DOMAIN-CONTAINING PROTEIN"/>
    <property type="match status" value="1"/>
</dbReference>
<dbReference type="PROSITE" id="PS50011">
    <property type="entry name" value="PROTEIN_KINASE_DOM"/>
    <property type="match status" value="1"/>
</dbReference>
<dbReference type="InterPro" id="IPR000719">
    <property type="entry name" value="Prot_kinase_dom"/>
</dbReference>
<reference evidence="4" key="1">
    <citation type="journal article" date="2019" name="Mol. Biol. Evol.">
        <title>Blast fungal genomes show frequent chromosomal changes, gene gains and losses, and effector gene turnover.</title>
        <authorList>
            <person name="Gomez Luciano L.B."/>
            <person name="Jason Tsai I."/>
            <person name="Chuma I."/>
            <person name="Tosa Y."/>
            <person name="Chen Y.H."/>
            <person name="Li J.Y."/>
            <person name="Li M.Y."/>
            <person name="Jade Lu M.Y."/>
            <person name="Nakayashiki H."/>
            <person name="Li W.H."/>
        </authorList>
    </citation>
    <scope>NUCLEOTIDE SEQUENCE</scope>
    <source>
        <strain evidence="4">NI907</strain>
    </source>
</reference>
<gene>
    <name evidence="4" type="ORF">PgNI_04405</name>
</gene>
<dbReference type="SUPFAM" id="SSF56112">
    <property type="entry name" value="Protein kinase-like (PK-like)"/>
    <property type="match status" value="1"/>
</dbReference>
<dbReference type="AlphaFoldDB" id="A0A6P8BB63"/>
<dbReference type="GO" id="GO:0005524">
    <property type="term" value="F:ATP binding"/>
    <property type="evidence" value="ECO:0007669"/>
    <property type="project" value="InterPro"/>
</dbReference>
<dbReference type="GO" id="GO:0004674">
    <property type="term" value="F:protein serine/threonine kinase activity"/>
    <property type="evidence" value="ECO:0007669"/>
    <property type="project" value="TreeGrafter"/>
</dbReference>
<feature type="region of interest" description="Disordered" evidence="1">
    <location>
        <begin position="687"/>
        <end position="717"/>
    </location>
</feature>
<dbReference type="CDD" id="cd00180">
    <property type="entry name" value="PKc"/>
    <property type="match status" value="1"/>
</dbReference>
<feature type="compositionally biased region" description="Polar residues" evidence="1">
    <location>
        <begin position="8"/>
        <end position="17"/>
    </location>
</feature>
<sequence length="773" mass="86485">MPPLTRSRCWTNSNTSPYPLHYATPPPATATSAEDSDQRERLENLLRSAQVPSKWTEAPGREFVPSKKLEELVTRDAVRAELEAGPTQFTRRKLQKILGAVCGTPKDPQRASARRLFAILVLIGEAALIGGVIEERITDDHLPLLYTRSHRGAPKVLCRRAPRGQDPIVCQSLAHLPARDQEAFESKQYTIHVPSFRLSSASAPEIQHLTLDWDMMLPFVSDEDAAEDEYGFAAAFAAQPRVGHGDSAASSGTRTGGFGEVRKIRIHPQQYNCQDFPTSESSNNCFALKILKVNTRKEVFARERTSLERLMASPHANIVCLLGTMERQSPHLGNSRYYFIFPWADSNLHDFITTKHPKLSSLSRDVALVRWMARQMLGLAEALKLVHRTEGVGAVDTKKTHGRHGDIKPQNILWYRGVGDDMGTLKLADFGAAEFHSEHSVNVQAELAQHSPTHRAPEHDTSAFVTPRVDVWSLGAVLLELVVWYMCGYQGWKDFTRARSEEDDGVNVGRMIQLDKYFNVVRRDGIPRDAFVKEAVHKQISDLRDHGLCSSYFAKVLDIIEQKMLIIPFNDRISCRDLVRKFQTLSRKCQDSEPFCTEPHYRITAAMSATPTSSSSAPRTPEERPGLSEMGSNFSSVPSQPPKAEVWSLSPLVGGYQTPMTSRENTQEFDVLFTEQPETCDTAQGAVKAPLRKSDSVPEDGRQHNVPPKGAYLSTSTVNCSRPTSKVATSFSSLRNELTVDGCLSLSSGRKRTNREMFEDEYRPRKIVKRLTK</sequence>
<accession>A0A6P8BB63</accession>
<dbReference type="InterPro" id="IPR011009">
    <property type="entry name" value="Kinase-like_dom_sf"/>
</dbReference>
<evidence type="ECO:0000313" key="3">
    <source>
        <dbReference type="Proteomes" id="UP000515153"/>
    </source>
</evidence>
<feature type="compositionally biased region" description="Basic and acidic residues" evidence="1">
    <location>
        <begin position="692"/>
        <end position="703"/>
    </location>
</feature>
<feature type="domain" description="Protein kinase" evidence="2">
    <location>
        <begin position="247"/>
        <end position="585"/>
    </location>
</feature>
<keyword evidence="3" id="KW-1185">Reference proteome</keyword>
<dbReference type="RefSeq" id="XP_030984406.1">
    <property type="nucleotide sequence ID" value="XM_031124452.1"/>
</dbReference>
<dbReference type="SMART" id="SM00220">
    <property type="entry name" value="S_TKc"/>
    <property type="match status" value="1"/>
</dbReference>
<feature type="region of interest" description="Disordered" evidence="1">
    <location>
        <begin position="607"/>
        <end position="642"/>
    </location>
</feature>
<evidence type="ECO:0000313" key="4">
    <source>
        <dbReference type="RefSeq" id="XP_030984406.1"/>
    </source>
</evidence>
<proteinExistence type="predicted"/>
<dbReference type="PANTHER" id="PTHR24359">
    <property type="entry name" value="SERINE/THREONINE-PROTEIN KINASE SBK1"/>
    <property type="match status" value="1"/>
</dbReference>
<feature type="region of interest" description="Disordered" evidence="1">
    <location>
        <begin position="1"/>
        <end position="39"/>
    </location>
</feature>
<dbReference type="KEGG" id="pgri:PgNI_04405"/>
<reference evidence="4" key="2">
    <citation type="submission" date="2019-10" db="EMBL/GenBank/DDBJ databases">
        <authorList>
            <consortium name="NCBI Genome Project"/>
        </authorList>
    </citation>
    <scope>NUCLEOTIDE SEQUENCE</scope>
    <source>
        <strain evidence="4">NI907</strain>
    </source>
</reference>
<reference evidence="4" key="3">
    <citation type="submission" date="2025-08" db="UniProtKB">
        <authorList>
            <consortium name="RefSeq"/>
        </authorList>
    </citation>
    <scope>IDENTIFICATION</scope>
    <source>
        <strain evidence="4">NI907</strain>
    </source>
</reference>